<dbReference type="PANTHER" id="PTHR43764">
    <property type="entry name" value="MOLYBDENUM COFACTOR BIOSYNTHESIS"/>
    <property type="match status" value="1"/>
</dbReference>
<evidence type="ECO:0000256" key="2">
    <source>
        <dbReference type="ARBA" id="ARBA00023150"/>
    </source>
</evidence>
<dbReference type="PANTHER" id="PTHR43764:SF1">
    <property type="entry name" value="MOLYBDOPTERIN MOLYBDOTRANSFERASE"/>
    <property type="match status" value="1"/>
</dbReference>
<dbReference type="Gene3D" id="3.40.980.10">
    <property type="entry name" value="MoaB/Mog-like domain"/>
    <property type="match status" value="1"/>
</dbReference>
<dbReference type="GO" id="GO:0006777">
    <property type="term" value="P:Mo-molybdopterin cofactor biosynthetic process"/>
    <property type="evidence" value="ECO:0007669"/>
    <property type="project" value="UniProtKB-KW"/>
</dbReference>
<evidence type="ECO:0000259" key="3">
    <source>
        <dbReference type="SMART" id="SM00852"/>
    </source>
</evidence>
<dbReference type="InterPro" id="IPR051920">
    <property type="entry name" value="MPT_Adenylyltrnsfr/MoaC-Rel"/>
</dbReference>
<comment type="pathway">
    <text evidence="1">Cofactor biosynthesis; molybdopterin biosynthesis.</text>
</comment>
<evidence type="ECO:0000256" key="1">
    <source>
        <dbReference type="ARBA" id="ARBA00005046"/>
    </source>
</evidence>
<dbReference type="SUPFAM" id="SSF53218">
    <property type="entry name" value="Molybdenum cofactor biosynthesis proteins"/>
    <property type="match status" value="1"/>
</dbReference>
<evidence type="ECO:0000313" key="4">
    <source>
        <dbReference type="EMBL" id="KKL10738.1"/>
    </source>
</evidence>
<name>A0A0F9DFF9_9ZZZZ</name>
<protein>
    <recommendedName>
        <fullName evidence="3">MoaB/Mog domain-containing protein</fullName>
    </recommendedName>
</protein>
<dbReference type="InterPro" id="IPR001453">
    <property type="entry name" value="MoaB/Mog_dom"/>
</dbReference>
<organism evidence="4">
    <name type="scientific">marine sediment metagenome</name>
    <dbReference type="NCBI Taxonomy" id="412755"/>
    <lineage>
        <taxon>unclassified sequences</taxon>
        <taxon>metagenomes</taxon>
        <taxon>ecological metagenomes</taxon>
    </lineage>
</organism>
<gene>
    <name evidence="4" type="ORF">LCGC14_2552800</name>
</gene>
<dbReference type="SMART" id="SM00852">
    <property type="entry name" value="MoCF_biosynth"/>
    <property type="match status" value="1"/>
</dbReference>
<reference evidence="4" key="1">
    <citation type="journal article" date="2015" name="Nature">
        <title>Complex archaea that bridge the gap between prokaryotes and eukaryotes.</title>
        <authorList>
            <person name="Spang A."/>
            <person name="Saw J.H."/>
            <person name="Jorgensen S.L."/>
            <person name="Zaremba-Niedzwiedzka K."/>
            <person name="Martijn J."/>
            <person name="Lind A.E."/>
            <person name="van Eijk R."/>
            <person name="Schleper C."/>
            <person name="Guy L."/>
            <person name="Ettema T.J."/>
        </authorList>
    </citation>
    <scope>NUCLEOTIDE SEQUENCE</scope>
</reference>
<dbReference type="InterPro" id="IPR036425">
    <property type="entry name" value="MoaB/Mog-like_dom_sf"/>
</dbReference>
<dbReference type="AlphaFoldDB" id="A0A0F9DFF9"/>
<sequence>TLSDRAHAGIYQDKSGELIVKELGNWYSENNLLHETEKVVIPDDKDAFDTELINSFKDECDLVISTGSTGLGSRDIAPAVINQHLDMELPGIMEMIRVKYGMDNPRALLSRSVAGVVGRSLLYGLPGSTKAVKEYLNEIFKSLKHTIFMLHDIDDH</sequence>
<feature type="domain" description="MoaB/Mog" evidence="3">
    <location>
        <begin position="1"/>
        <end position="146"/>
    </location>
</feature>
<accession>A0A0F9DFF9</accession>
<dbReference type="CDD" id="cd00886">
    <property type="entry name" value="MogA_MoaB"/>
    <property type="match status" value="1"/>
</dbReference>
<feature type="non-terminal residue" evidence="4">
    <location>
        <position position="1"/>
    </location>
</feature>
<comment type="caution">
    <text evidence="4">The sequence shown here is derived from an EMBL/GenBank/DDBJ whole genome shotgun (WGS) entry which is preliminary data.</text>
</comment>
<dbReference type="Pfam" id="PF00994">
    <property type="entry name" value="MoCF_biosynth"/>
    <property type="match status" value="1"/>
</dbReference>
<dbReference type="EMBL" id="LAZR01041937">
    <property type="protein sequence ID" value="KKL10738.1"/>
    <property type="molecule type" value="Genomic_DNA"/>
</dbReference>
<proteinExistence type="predicted"/>
<keyword evidence="2" id="KW-0501">Molybdenum cofactor biosynthesis</keyword>